<sequence>MDPIKGLMLEMKKKNNNLLEDINEYYHVTTITFASPEVITEAFCECKKALTKDERNSINPDYYQFLLMSNYITVYH</sequence>
<reference evidence="2" key="1">
    <citation type="submission" date="2017-02" db="UniProtKB">
        <authorList>
            <consortium name="WormBaseParasite"/>
        </authorList>
    </citation>
    <scope>IDENTIFICATION</scope>
</reference>
<dbReference type="WBParaSite" id="SPAL_0001145400.1">
    <property type="protein sequence ID" value="SPAL_0001145400.1"/>
    <property type="gene ID" value="SPAL_0001145400"/>
</dbReference>
<protein>
    <submittedName>
        <fullName evidence="2">RNA polymerase subunit sigma-70</fullName>
    </submittedName>
</protein>
<accession>A0A0N5C0C5</accession>
<evidence type="ECO:0000313" key="2">
    <source>
        <dbReference type="WBParaSite" id="SPAL_0001145400.1"/>
    </source>
</evidence>
<organism evidence="1 2">
    <name type="scientific">Strongyloides papillosus</name>
    <name type="common">Intestinal threadworm</name>
    <dbReference type="NCBI Taxonomy" id="174720"/>
    <lineage>
        <taxon>Eukaryota</taxon>
        <taxon>Metazoa</taxon>
        <taxon>Ecdysozoa</taxon>
        <taxon>Nematoda</taxon>
        <taxon>Chromadorea</taxon>
        <taxon>Rhabditida</taxon>
        <taxon>Tylenchina</taxon>
        <taxon>Panagrolaimomorpha</taxon>
        <taxon>Strongyloidoidea</taxon>
        <taxon>Strongyloididae</taxon>
        <taxon>Strongyloides</taxon>
    </lineage>
</organism>
<dbReference type="Proteomes" id="UP000046392">
    <property type="component" value="Unplaced"/>
</dbReference>
<evidence type="ECO:0000313" key="1">
    <source>
        <dbReference type="Proteomes" id="UP000046392"/>
    </source>
</evidence>
<name>A0A0N5C0C5_STREA</name>
<keyword evidence="1" id="KW-1185">Reference proteome</keyword>
<proteinExistence type="predicted"/>
<dbReference type="AlphaFoldDB" id="A0A0N5C0C5"/>